<keyword evidence="2" id="KW-0472">Membrane</keyword>
<dbReference type="AlphaFoldDB" id="A0A506Y6M9"/>
<evidence type="ECO:0000259" key="3">
    <source>
        <dbReference type="Pfam" id="PF10708"/>
    </source>
</evidence>
<evidence type="ECO:0000313" key="4">
    <source>
        <dbReference type="EMBL" id="TPW76059.1"/>
    </source>
</evidence>
<proteinExistence type="predicted"/>
<dbReference type="OrthoDB" id="5244233at2"/>
<feature type="transmembrane region" description="Helical" evidence="2">
    <location>
        <begin position="355"/>
        <end position="376"/>
    </location>
</feature>
<feature type="transmembrane region" description="Helical" evidence="2">
    <location>
        <begin position="383"/>
        <end position="402"/>
    </location>
</feature>
<comment type="caution">
    <text evidence="4">The sequence shown here is derived from an EMBL/GenBank/DDBJ whole genome shotgun (WGS) entry which is preliminary data.</text>
</comment>
<dbReference type="Proteomes" id="UP000316252">
    <property type="component" value="Unassembled WGS sequence"/>
</dbReference>
<dbReference type="InterPro" id="IPR018929">
    <property type="entry name" value="DUF2510"/>
</dbReference>
<feature type="domain" description="DUF2510" evidence="3">
    <location>
        <begin position="11"/>
        <end position="43"/>
    </location>
</feature>
<protein>
    <submittedName>
        <fullName evidence="4">DUF2510 domain-containing protein</fullName>
    </submittedName>
</protein>
<dbReference type="Pfam" id="PF10708">
    <property type="entry name" value="DUF2510"/>
    <property type="match status" value="1"/>
</dbReference>
<feature type="region of interest" description="Disordered" evidence="1">
    <location>
        <begin position="269"/>
        <end position="294"/>
    </location>
</feature>
<keyword evidence="2" id="KW-0812">Transmembrane</keyword>
<evidence type="ECO:0000313" key="5">
    <source>
        <dbReference type="Proteomes" id="UP000316252"/>
    </source>
</evidence>
<sequence length="484" mass="49031">MTDVASARPRAGWYDDPTDAAGLRWWDGIVWTDNAMPKPAGAPVSVPPPLGSAYSVDDQRASASPRRAARLAAREAARREPDADALARVTPLRPTGDDLPPLALVPEQVSAPEPVPVAVDPAAAVDGLGALPSFDDFLSAALPETAAGSAAPAANAIPQPGELVGGPVPGTAILDAAATALPEPAELTIAPAEAPAVPAAPSVSSTPSTPAAEAPASAVPATLPAPEARSAAAAPLPVPAPRPDAMPAPAVAAAAGPIVGREVALATPTPRPVLRPTPATASPALTPSPGDPAHPAAFVPDFAPDGRPVEPAPGRRLPVMPAAVAPTAPSAAPSRHADDWWRGLMPVGSVTTASVLLALAPVFTTVLPLAALAFAVQLPDFALLLLALPVALVIPPVALALVDRGRLRGMGWGAQASPAWVVLSPLVYLLARQFVLRRQGARTRAFTITTLLMPVVAVGVTGALLAVYQHDILVWLLVLQVRLA</sequence>
<evidence type="ECO:0000256" key="2">
    <source>
        <dbReference type="SAM" id="Phobius"/>
    </source>
</evidence>
<organism evidence="4 5">
    <name type="scientific">Schumannella soli</name>
    <dbReference type="NCBI Taxonomy" id="2590779"/>
    <lineage>
        <taxon>Bacteria</taxon>
        <taxon>Bacillati</taxon>
        <taxon>Actinomycetota</taxon>
        <taxon>Actinomycetes</taxon>
        <taxon>Micrococcales</taxon>
        <taxon>Microbacteriaceae</taxon>
        <taxon>Schumannella</taxon>
    </lineage>
</organism>
<accession>A0A506Y6M9</accession>
<reference evidence="4 5" key="1">
    <citation type="submission" date="2019-06" db="EMBL/GenBank/DDBJ databases">
        <authorList>
            <person name="Li F."/>
        </authorList>
    </citation>
    <scope>NUCLEOTIDE SEQUENCE [LARGE SCALE GENOMIC DNA]</scope>
    <source>
        <strain evidence="4 5">10F1D-1</strain>
    </source>
</reference>
<dbReference type="EMBL" id="VHQG01000002">
    <property type="protein sequence ID" value="TPW76059.1"/>
    <property type="molecule type" value="Genomic_DNA"/>
</dbReference>
<dbReference type="RefSeq" id="WP_141163416.1">
    <property type="nucleotide sequence ID" value="NZ_VHQG01000002.1"/>
</dbReference>
<evidence type="ECO:0000256" key="1">
    <source>
        <dbReference type="SAM" id="MobiDB-lite"/>
    </source>
</evidence>
<keyword evidence="5" id="KW-1185">Reference proteome</keyword>
<keyword evidence="2" id="KW-1133">Transmembrane helix</keyword>
<feature type="compositionally biased region" description="Low complexity" evidence="1">
    <location>
        <begin position="276"/>
        <end position="288"/>
    </location>
</feature>
<name>A0A506Y6M9_9MICO</name>
<feature type="transmembrane region" description="Helical" evidence="2">
    <location>
        <begin position="414"/>
        <end position="431"/>
    </location>
</feature>
<feature type="transmembrane region" description="Helical" evidence="2">
    <location>
        <begin position="443"/>
        <end position="468"/>
    </location>
</feature>
<feature type="region of interest" description="Disordered" evidence="1">
    <location>
        <begin position="198"/>
        <end position="219"/>
    </location>
</feature>
<gene>
    <name evidence="4" type="ORF">FJ657_09565</name>
</gene>